<reference evidence="1" key="2">
    <citation type="submission" date="2020-09" db="EMBL/GenBank/DDBJ databases">
        <authorList>
            <person name="Sun Q."/>
            <person name="Zhou Y."/>
        </authorList>
    </citation>
    <scope>NUCLEOTIDE SEQUENCE</scope>
    <source>
        <strain evidence="1">CGMCC 1.15493</strain>
    </source>
</reference>
<accession>A0A916V2N4</accession>
<evidence type="ECO:0000313" key="2">
    <source>
        <dbReference type="Proteomes" id="UP000613160"/>
    </source>
</evidence>
<organism evidence="1 2">
    <name type="scientific">Aureimonas glaciei</name>
    <dbReference type="NCBI Taxonomy" id="1776957"/>
    <lineage>
        <taxon>Bacteria</taxon>
        <taxon>Pseudomonadati</taxon>
        <taxon>Pseudomonadota</taxon>
        <taxon>Alphaproteobacteria</taxon>
        <taxon>Hyphomicrobiales</taxon>
        <taxon>Aurantimonadaceae</taxon>
        <taxon>Aureimonas</taxon>
    </lineage>
</organism>
<comment type="caution">
    <text evidence="1">The sequence shown here is derived from an EMBL/GenBank/DDBJ whole genome shotgun (WGS) entry which is preliminary data.</text>
</comment>
<dbReference type="Proteomes" id="UP000613160">
    <property type="component" value="Unassembled WGS sequence"/>
</dbReference>
<evidence type="ECO:0000313" key="1">
    <source>
        <dbReference type="EMBL" id="GGD03082.1"/>
    </source>
</evidence>
<gene>
    <name evidence="1" type="ORF">GCM10011335_02270</name>
</gene>
<keyword evidence="2" id="KW-1185">Reference proteome</keyword>
<reference evidence="1" key="1">
    <citation type="journal article" date="2014" name="Int. J. Syst. Evol. Microbiol.">
        <title>Complete genome sequence of Corynebacterium casei LMG S-19264T (=DSM 44701T), isolated from a smear-ripened cheese.</title>
        <authorList>
            <consortium name="US DOE Joint Genome Institute (JGI-PGF)"/>
            <person name="Walter F."/>
            <person name="Albersmeier A."/>
            <person name="Kalinowski J."/>
            <person name="Ruckert C."/>
        </authorList>
    </citation>
    <scope>NUCLEOTIDE SEQUENCE</scope>
    <source>
        <strain evidence="1">CGMCC 1.15493</strain>
    </source>
</reference>
<sequence length="55" mass="5811">MAELSTGKTGRIAIPAPRPDREAILISASGSDQTPVNRTKSGIRIIGAPFFPTDM</sequence>
<dbReference type="EMBL" id="BMJJ01000001">
    <property type="protein sequence ID" value="GGD03082.1"/>
    <property type="molecule type" value="Genomic_DNA"/>
</dbReference>
<name>A0A916V2N4_9HYPH</name>
<protein>
    <submittedName>
        <fullName evidence="1">Uncharacterized protein</fullName>
    </submittedName>
</protein>
<dbReference type="AlphaFoldDB" id="A0A916V2N4"/>
<proteinExistence type="predicted"/>